<accession>A0AAV9J414</accession>
<evidence type="ECO:0000313" key="2">
    <source>
        <dbReference type="EMBL" id="KAK4539374.1"/>
    </source>
</evidence>
<keyword evidence="3" id="KW-1185">Reference proteome</keyword>
<organism evidence="2 3">
    <name type="scientific">Oleoguttula mirabilis</name>
    <dbReference type="NCBI Taxonomy" id="1507867"/>
    <lineage>
        <taxon>Eukaryota</taxon>
        <taxon>Fungi</taxon>
        <taxon>Dikarya</taxon>
        <taxon>Ascomycota</taxon>
        <taxon>Pezizomycotina</taxon>
        <taxon>Dothideomycetes</taxon>
        <taxon>Dothideomycetidae</taxon>
        <taxon>Mycosphaerellales</taxon>
        <taxon>Teratosphaeriaceae</taxon>
        <taxon>Oleoguttula</taxon>
    </lineage>
</organism>
<keyword evidence="1" id="KW-0732">Signal</keyword>
<name>A0AAV9J414_9PEZI</name>
<gene>
    <name evidence="2" type="ORF">LTR36_011004</name>
</gene>
<dbReference type="AlphaFoldDB" id="A0AAV9J414"/>
<proteinExistence type="predicted"/>
<feature type="signal peptide" evidence="1">
    <location>
        <begin position="1"/>
        <end position="19"/>
    </location>
</feature>
<protein>
    <submittedName>
        <fullName evidence="2">Uncharacterized protein</fullName>
    </submittedName>
</protein>
<evidence type="ECO:0000313" key="3">
    <source>
        <dbReference type="Proteomes" id="UP001324427"/>
    </source>
</evidence>
<dbReference type="EMBL" id="JAVFHQ010000098">
    <property type="protein sequence ID" value="KAK4539374.1"/>
    <property type="molecule type" value="Genomic_DNA"/>
</dbReference>
<sequence length="190" mass="18863">MSLQAIVLTLLSLSVSTIAAPARITARLSPGAATTNDNIQGWLDNIANVNGFLNTAAAGTLTGPALANSASLLLQDIPGAAADEPNRLMALSGLISPADTTAVSASEDLMTIFGGVLGNLTTIVDNSGDAAVISSAVDQINCLRCNFVLPDIDQVFAGAVANNAGATSATTVGPLVCPIPAAGSFVCPAT</sequence>
<comment type="caution">
    <text evidence="2">The sequence shown here is derived from an EMBL/GenBank/DDBJ whole genome shotgun (WGS) entry which is preliminary data.</text>
</comment>
<reference evidence="2 3" key="1">
    <citation type="submission" date="2021-11" db="EMBL/GenBank/DDBJ databases">
        <title>Black yeast isolated from Biological Soil Crust.</title>
        <authorList>
            <person name="Kurbessoian T."/>
        </authorList>
    </citation>
    <scope>NUCLEOTIDE SEQUENCE [LARGE SCALE GENOMIC DNA]</scope>
    <source>
        <strain evidence="2 3">CCFEE 5522</strain>
    </source>
</reference>
<evidence type="ECO:0000256" key="1">
    <source>
        <dbReference type="SAM" id="SignalP"/>
    </source>
</evidence>
<dbReference type="Proteomes" id="UP001324427">
    <property type="component" value="Unassembled WGS sequence"/>
</dbReference>
<feature type="chain" id="PRO_5043776545" evidence="1">
    <location>
        <begin position="20"/>
        <end position="190"/>
    </location>
</feature>